<keyword evidence="2" id="KW-1185">Reference proteome</keyword>
<comment type="caution">
    <text evidence="1">The sequence shown here is derived from an EMBL/GenBank/DDBJ whole genome shotgun (WGS) entry which is preliminary data.</text>
</comment>
<gene>
    <name evidence="1" type="ORF">BpHYR1_049109</name>
</gene>
<dbReference type="EMBL" id="REGN01006025">
    <property type="protein sequence ID" value="RNA11176.1"/>
    <property type="molecule type" value="Genomic_DNA"/>
</dbReference>
<name>A0A3M7QIB8_BRAPC</name>
<evidence type="ECO:0000313" key="2">
    <source>
        <dbReference type="Proteomes" id="UP000276133"/>
    </source>
</evidence>
<dbReference type="AlphaFoldDB" id="A0A3M7QIB8"/>
<accession>A0A3M7QIB8</accession>
<proteinExistence type="predicted"/>
<dbReference type="Proteomes" id="UP000276133">
    <property type="component" value="Unassembled WGS sequence"/>
</dbReference>
<organism evidence="1 2">
    <name type="scientific">Brachionus plicatilis</name>
    <name type="common">Marine rotifer</name>
    <name type="synonym">Brachionus muelleri</name>
    <dbReference type="NCBI Taxonomy" id="10195"/>
    <lineage>
        <taxon>Eukaryota</taxon>
        <taxon>Metazoa</taxon>
        <taxon>Spiralia</taxon>
        <taxon>Gnathifera</taxon>
        <taxon>Rotifera</taxon>
        <taxon>Eurotatoria</taxon>
        <taxon>Monogononta</taxon>
        <taxon>Pseudotrocha</taxon>
        <taxon>Ploima</taxon>
        <taxon>Brachionidae</taxon>
        <taxon>Brachionus</taxon>
    </lineage>
</organism>
<protein>
    <submittedName>
        <fullName evidence="1">Uncharacterized protein</fullName>
    </submittedName>
</protein>
<reference evidence="1 2" key="1">
    <citation type="journal article" date="2018" name="Sci. Rep.">
        <title>Genomic signatures of local adaptation to the degree of environmental predictability in rotifers.</title>
        <authorList>
            <person name="Franch-Gras L."/>
            <person name="Hahn C."/>
            <person name="Garcia-Roger E.M."/>
            <person name="Carmona M.J."/>
            <person name="Serra M."/>
            <person name="Gomez A."/>
        </authorList>
    </citation>
    <scope>NUCLEOTIDE SEQUENCE [LARGE SCALE GENOMIC DNA]</scope>
    <source>
        <strain evidence="1">HYR1</strain>
    </source>
</reference>
<sequence>MKVTTIGTTTYKLAYLLNCSKQNSTKFSPYEILFGRKPFQVADVVLNNHVVLNNKKLEKNLELANHRQKKFYDGFVRDNVDFKIADLVLFTNSRSGPDGKFQNVHFNRPVKFKPSRNFQVESEAKKKAVSKPRIEPSIVPNIVNESYEIEYDSASLLSYYGYKQTQDESEWINMSFGDNIGPEDFESSLKRHQTRMGHKLNGRGSCQCVNCPKDHTLMENKAKDASTRQNESHEITRLNKSLLNRKVQRRTLSTSLKNSVPDQQHHSLERIEDEFVNQARCRFCNRDFKGLKGLNQH</sequence>
<evidence type="ECO:0000313" key="1">
    <source>
        <dbReference type="EMBL" id="RNA11176.1"/>
    </source>
</evidence>